<dbReference type="Pfam" id="PF00202">
    <property type="entry name" value="Aminotran_3"/>
    <property type="match status" value="1"/>
</dbReference>
<dbReference type="GO" id="GO:0019544">
    <property type="term" value="P:L-arginine catabolic process to L-glutamate"/>
    <property type="evidence" value="ECO:0007669"/>
    <property type="project" value="TreeGrafter"/>
</dbReference>
<keyword evidence="5 9" id="KW-0032">Aminotransferase</keyword>
<dbReference type="FunFam" id="3.40.640.10:FF:000011">
    <property type="entry name" value="Ornithine aminotransferase"/>
    <property type="match status" value="1"/>
</dbReference>
<sequence length="466" mass="50781">MTLQDQMNQTQQKLAQAGDAVASVTSSLGHAAASSVTNKHVSSQDVMHLESEYGAHNYHPLPVVFDRGYGARVWNPEGKEYLDFLSAYSAVNHGHCHPAVVGTLIAQAQKLTLSSRAFYNSIFGQFAEKITKLLKYDMVLPMNTGAEAVETAMKIARKWAYQKKGVPEDKARIFSASGNFHGRTFGVISMSTDPDSRKGFGPFLERVGPVAGDIKIRYNNVEDIERALEQFGTETAAILLEPIQGEAGIVVPDMGYFKRVSELCKKHNVLLICDEIQTGLGRTGKMMCHQHYDVRPDIVTLGKALSAGVYPVSAVMADKDVMLCIAPGEHGSTYGGNPLGSAVAITALDVLVNDKLCERAETLGNQMRESLRKIKNPLLSEVRGMGLLNAIVIDETKSTKKRSAWDLCLLLADKGVLAKPTHQNIIRLAPPLVITEEELERGLKAIEDALNDLDTVETIPGAEEAH</sequence>
<evidence type="ECO:0000256" key="9">
    <source>
        <dbReference type="RuleBase" id="RU365036"/>
    </source>
</evidence>
<dbReference type="InterPro" id="IPR015421">
    <property type="entry name" value="PyrdxlP-dep_Trfase_major"/>
</dbReference>
<organism evidence="10 11">
    <name type="scientific">Malassezia japonica</name>
    <dbReference type="NCBI Taxonomy" id="223818"/>
    <lineage>
        <taxon>Eukaryota</taxon>
        <taxon>Fungi</taxon>
        <taxon>Dikarya</taxon>
        <taxon>Basidiomycota</taxon>
        <taxon>Ustilaginomycotina</taxon>
        <taxon>Malasseziomycetes</taxon>
        <taxon>Malasseziales</taxon>
        <taxon>Malasseziaceae</taxon>
        <taxon>Malassezia</taxon>
    </lineage>
</organism>
<dbReference type="PANTHER" id="PTHR11986">
    <property type="entry name" value="AMINOTRANSFERASE CLASS III"/>
    <property type="match status" value="1"/>
</dbReference>
<dbReference type="InterPro" id="IPR015422">
    <property type="entry name" value="PyrdxlP-dep_Trfase_small"/>
</dbReference>
<dbReference type="GeneID" id="85227859"/>
<reference evidence="10" key="1">
    <citation type="submission" date="2023-03" db="EMBL/GenBank/DDBJ databases">
        <title>Mating type loci evolution in Malassezia.</title>
        <authorList>
            <person name="Coelho M.A."/>
        </authorList>
    </citation>
    <scope>NUCLEOTIDE SEQUENCE</scope>
    <source>
        <strain evidence="10">CBS 9431</strain>
    </source>
</reference>
<dbReference type="Gene3D" id="3.90.1150.10">
    <property type="entry name" value="Aspartate Aminotransferase, domain 1"/>
    <property type="match status" value="1"/>
</dbReference>
<keyword evidence="6 9" id="KW-0808">Transferase</keyword>
<comment type="similarity">
    <text evidence="3 8">Belongs to the class-III pyridoxal-phosphate-dependent aminotransferase family.</text>
</comment>
<evidence type="ECO:0000256" key="5">
    <source>
        <dbReference type="ARBA" id="ARBA00022576"/>
    </source>
</evidence>
<gene>
    <name evidence="10" type="primary">CAR2</name>
    <name evidence="10" type="ORF">MJAP1_004208</name>
</gene>
<accession>A0AAF0FA70</accession>
<name>A0AAF0FA70_9BASI</name>
<dbReference type="NCBIfam" id="TIGR01885">
    <property type="entry name" value="Orn_aminotrans"/>
    <property type="match status" value="1"/>
</dbReference>
<dbReference type="PIRSF" id="PIRSF000521">
    <property type="entry name" value="Transaminase_4ab_Lys_Orn"/>
    <property type="match status" value="1"/>
</dbReference>
<dbReference type="GO" id="GO:0010121">
    <property type="term" value="P:L-arginine catabolic process to proline via ornithine"/>
    <property type="evidence" value="ECO:0007669"/>
    <property type="project" value="TreeGrafter"/>
</dbReference>
<evidence type="ECO:0000256" key="2">
    <source>
        <dbReference type="ARBA" id="ARBA00004998"/>
    </source>
</evidence>
<evidence type="ECO:0000256" key="1">
    <source>
        <dbReference type="ARBA" id="ARBA00001933"/>
    </source>
</evidence>
<dbReference type="GO" id="GO:0030170">
    <property type="term" value="F:pyridoxal phosphate binding"/>
    <property type="evidence" value="ECO:0007669"/>
    <property type="project" value="InterPro"/>
</dbReference>
<dbReference type="InterPro" id="IPR050103">
    <property type="entry name" value="Class-III_PLP-dep_AT"/>
</dbReference>
<comment type="catalytic activity">
    <reaction evidence="9">
        <text>a 2-oxocarboxylate + L-ornithine = L-glutamate 5-semialdehyde + an L-alpha-amino acid</text>
        <dbReference type="Rhea" id="RHEA:13877"/>
        <dbReference type="ChEBI" id="CHEBI:35179"/>
        <dbReference type="ChEBI" id="CHEBI:46911"/>
        <dbReference type="ChEBI" id="CHEBI:58066"/>
        <dbReference type="ChEBI" id="CHEBI:59869"/>
        <dbReference type="EC" id="2.6.1.13"/>
    </reaction>
</comment>
<dbReference type="EMBL" id="CP119966">
    <property type="protein sequence ID" value="WFD41213.1"/>
    <property type="molecule type" value="Genomic_DNA"/>
</dbReference>
<dbReference type="PROSITE" id="PS00600">
    <property type="entry name" value="AA_TRANSFER_CLASS_3"/>
    <property type="match status" value="1"/>
</dbReference>
<dbReference type="Gene3D" id="3.40.640.10">
    <property type="entry name" value="Type I PLP-dependent aspartate aminotransferase-like (Major domain)"/>
    <property type="match status" value="1"/>
</dbReference>
<protein>
    <recommendedName>
        <fullName evidence="4 9">Ornithine aminotransferase</fullName>
        <ecNumber evidence="4 9">2.6.1.13</ecNumber>
    </recommendedName>
</protein>
<dbReference type="InterPro" id="IPR005814">
    <property type="entry name" value="Aminotrans_3"/>
</dbReference>
<dbReference type="Proteomes" id="UP001217754">
    <property type="component" value="Chromosome 9"/>
</dbReference>
<evidence type="ECO:0000256" key="4">
    <source>
        <dbReference type="ARBA" id="ARBA00012924"/>
    </source>
</evidence>
<dbReference type="EC" id="2.6.1.13" evidence="4 9"/>
<dbReference type="PANTHER" id="PTHR11986:SF18">
    <property type="entry name" value="ORNITHINE AMINOTRANSFERASE, MITOCHONDRIAL"/>
    <property type="match status" value="1"/>
</dbReference>
<dbReference type="InterPro" id="IPR015424">
    <property type="entry name" value="PyrdxlP-dep_Trfase"/>
</dbReference>
<keyword evidence="11" id="KW-1185">Reference proteome</keyword>
<evidence type="ECO:0000256" key="3">
    <source>
        <dbReference type="ARBA" id="ARBA00008954"/>
    </source>
</evidence>
<dbReference type="GO" id="GO:0004587">
    <property type="term" value="F:ornithine aminotransferase activity"/>
    <property type="evidence" value="ECO:0007669"/>
    <property type="project" value="UniProtKB-EC"/>
</dbReference>
<dbReference type="GO" id="GO:0005737">
    <property type="term" value="C:cytoplasm"/>
    <property type="evidence" value="ECO:0007669"/>
    <property type="project" value="TreeGrafter"/>
</dbReference>
<dbReference type="InterPro" id="IPR049704">
    <property type="entry name" value="Aminotrans_3_PPA_site"/>
</dbReference>
<dbReference type="SUPFAM" id="SSF53383">
    <property type="entry name" value="PLP-dependent transferases"/>
    <property type="match status" value="1"/>
</dbReference>
<evidence type="ECO:0000256" key="8">
    <source>
        <dbReference type="RuleBase" id="RU003560"/>
    </source>
</evidence>
<keyword evidence="7 8" id="KW-0663">Pyridoxal phosphate</keyword>
<dbReference type="RefSeq" id="XP_060124110.1">
    <property type="nucleotide sequence ID" value="XM_060268127.1"/>
</dbReference>
<dbReference type="FunFam" id="3.90.1150.10:FF:000152">
    <property type="entry name" value="Ornithine aminotransferase"/>
    <property type="match status" value="1"/>
</dbReference>
<evidence type="ECO:0000313" key="10">
    <source>
        <dbReference type="EMBL" id="WFD41213.1"/>
    </source>
</evidence>
<dbReference type="InterPro" id="IPR010164">
    <property type="entry name" value="Orn_aminotrans"/>
</dbReference>
<comment type="cofactor">
    <cofactor evidence="1 9">
        <name>pyridoxal 5'-phosphate</name>
        <dbReference type="ChEBI" id="CHEBI:597326"/>
    </cofactor>
</comment>
<dbReference type="GO" id="GO:0042802">
    <property type="term" value="F:identical protein binding"/>
    <property type="evidence" value="ECO:0007669"/>
    <property type="project" value="TreeGrafter"/>
</dbReference>
<dbReference type="AlphaFoldDB" id="A0AAF0FA70"/>
<dbReference type="CDD" id="cd00610">
    <property type="entry name" value="OAT_like"/>
    <property type="match status" value="1"/>
</dbReference>
<comment type="pathway">
    <text evidence="2 9">Amino-acid biosynthesis; L-proline biosynthesis; L-glutamate 5-semialdehyde from L-ornithine: step 1/1.</text>
</comment>
<evidence type="ECO:0000256" key="7">
    <source>
        <dbReference type="ARBA" id="ARBA00022898"/>
    </source>
</evidence>
<proteinExistence type="inferred from homology"/>
<evidence type="ECO:0000313" key="11">
    <source>
        <dbReference type="Proteomes" id="UP001217754"/>
    </source>
</evidence>
<evidence type="ECO:0000256" key="6">
    <source>
        <dbReference type="ARBA" id="ARBA00022679"/>
    </source>
</evidence>